<dbReference type="PROSITE" id="PS50888">
    <property type="entry name" value="BHLH"/>
    <property type="match status" value="1"/>
</dbReference>
<evidence type="ECO:0000256" key="1">
    <source>
        <dbReference type="SAM" id="MobiDB-lite"/>
    </source>
</evidence>
<evidence type="ECO:0000259" key="2">
    <source>
        <dbReference type="PROSITE" id="PS50888"/>
    </source>
</evidence>
<reference evidence="3 4" key="1">
    <citation type="journal article" date="2014" name="Nat. Commun.">
        <title>Klebsormidium flaccidum genome reveals primary factors for plant terrestrial adaptation.</title>
        <authorList>
            <person name="Hori K."/>
            <person name="Maruyama F."/>
            <person name="Fujisawa T."/>
            <person name="Togashi T."/>
            <person name="Yamamoto N."/>
            <person name="Seo M."/>
            <person name="Sato S."/>
            <person name="Yamada T."/>
            <person name="Mori H."/>
            <person name="Tajima N."/>
            <person name="Moriyama T."/>
            <person name="Ikeuchi M."/>
            <person name="Watanabe M."/>
            <person name="Wada H."/>
            <person name="Kobayashi K."/>
            <person name="Saito M."/>
            <person name="Masuda T."/>
            <person name="Sasaki-Sekimoto Y."/>
            <person name="Mashiguchi K."/>
            <person name="Awai K."/>
            <person name="Shimojima M."/>
            <person name="Masuda S."/>
            <person name="Iwai M."/>
            <person name="Nobusawa T."/>
            <person name="Narise T."/>
            <person name="Kondo S."/>
            <person name="Saito H."/>
            <person name="Sato R."/>
            <person name="Murakawa M."/>
            <person name="Ihara Y."/>
            <person name="Oshima-Yamada Y."/>
            <person name="Ohtaka K."/>
            <person name="Satoh M."/>
            <person name="Sonobe K."/>
            <person name="Ishii M."/>
            <person name="Ohtani R."/>
            <person name="Kanamori-Sato M."/>
            <person name="Honoki R."/>
            <person name="Miyazaki D."/>
            <person name="Mochizuki H."/>
            <person name="Umetsu J."/>
            <person name="Higashi K."/>
            <person name="Shibata D."/>
            <person name="Kamiya Y."/>
            <person name="Sato N."/>
            <person name="Nakamura Y."/>
            <person name="Tabata S."/>
            <person name="Ida S."/>
            <person name="Kurokawa K."/>
            <person name="Ohta H."/>
        </authorList>
    </citation>
    <scope>NUCLEOTIDE SEQUENCE [LARGE SCALE GENOMIC DNA]</scope>
    <source>
        <strain evidence="3 4">NIES-2285</strain>
    </source>
</reference>
<dbReference type="PANTHER" id="PTHR46412">
    <property type="entry name" value="BES1-INTERACTING MYC-LIKE PROTEIN"/>
    <property type="match status" value="1"/>
</dbReference>
<keyword evidence="4" id="KW-1185">Reference proteome</keyword>
<dbReference type="OrthoDB" id="690068at2759"/>
<name>A0A1Y1IH47_KLENI</name>
<dbReference type="GO" id="GO:0006351">
    <property type="term" value="P:DNA-templated transcription"/>
    <property type="evidence" value="ECO:0007669"/>
    <property type="project" value="InterPro"/>
</dbReference>
<dbReference type="InterPro" id="IPR044295">
    <property type="entry name" value="BIM1/2/3"/>
</dbReference>
<dbReference type="GO" id="GO:0003700">
    <property type="term" value="F:DNA-binding transcription factor activity"/>
    <property type="evidence" value="ECO:0007669"/>
    <property type="project" value="InterPro"/>
</dbReference>
<dbReference type="Proteomes" id="UP000054558">
    <property type="component" value="Unassembled WGS sequence"/>
</dbReference>
<dbReference type="PANTHER" id="PTHR46412:SF3">
    <property type="entry name" value="TRANSCRIPTION FACTOR BIM1"/>
    <property type="match status" value="1"/>
</dbReference>
<feature type="region of interest" description="Disordered" evidence="1">
    <location>
        <begin position="276"/>
        <end position="392"/>
    </location>
</feature>
<accession>A0A1Y1IH47</accession>
<dbReference type="Pfam" id="PF00010">
    <property type="entry name" value="HLH"/>
    <property type="match status" value="1"/>
</dbReference>
<dbReference type="InterPro" id="IPR011598">
    <property type="entry name" value="bHLH_dom"/>
</dbReference>
<organism evidence="3 4">
    <name type="scientific">Klebsormidium nitens</name>
    <name type="common">Green alga</name>
    <name type="synonym">Ulothrix nitens</name>
    <dbReference type="NCBI Taxonomy" id="105231"/>
    <lineage>
        <taxon>Eukaryota</taxon>
        <taxon>Viridiplantae</taxon>
        <taxon>Streptophyta</taxon>
        <taxon>Klebsormidiophyceae</taxon>
        <taxon>Klebsormidiales</taxon>
        <taxon>Klebsormidiaceae</taxon>
        <taxon>Klebsormidium</taxon>
    </lineage>
</organism>
<sequence length="392" mass="41520">MQSMQSPRLVAVGPIGPDMANAALLQGHYPFMGSAQQMQQVQQIFQGQGMPYPHGMQMNGKGHGGTGTRSGVCASRHMAAEQRRRARINERLEALRSLVPHSARANTAAFLEEVYDYISALHKQLERLGGGPFATPGPSPPTAMLDPPASKMANTGGATQLTGNKRERSVSEESDMQAGHHGLEEMTGNKSQFAPYLQAALLPGSLPGSPLFGASTAPMVIPEMSLRSMMTEGLRPVAPVAPMQQVMAPMQQQAMGQRPIGNGSMHNLLENGLQRMPSPLENGLQRMPSPVAEEQGLGPQADDGKLAVAPGPSEEIAPEGELLGSPQQERELSAEVEGTEGAGTSQEEAAAEGELAAPKKRAKKSGPTVEMCGMKARNVQGVHRPIPMKPQA</sequence>
<evidence type="ECO:0000313" key="4">
    <source>
        <dbReference type="Proteomes" id="UP000054558"/>
    </source>
</evidence>
<dbReference type="SMART" id="SM00353">
    <property type="entry name" value="HLH"/>
    <property type="match status" value="1"/>
</dbReference>
<dbReference type="STRING" id="105231.A0A1Y1IH47"/>
<dbReference type="SUPFAM" id="SSF47459">
    <property type="entry name" value="HLH, helix-loop-helix DNA-binding domain"/>
    <property type="match status" value="1"/>
</dbReference>
<dbReference type="GO" id="GO:0046983">
    <property type="term" value="F:protein dimerization activity"/>
    <property type="evidence" value="ECO:0007669"/>
    <property type="project" value="InterPro"/>
</dbReference>
<feature type="region of interest" description="Disordered" evidence="1">
    <location>
        <begin position="129"/>
        <end position="179"/>
    </location>
</feature>
<dbReference type="EMBL" id="DF237304">
    <property type="protein sequence ID" value="GAQ87468.1"/>
    <property type="molecule type" value="Genomic_DNA"/>
</dbReference>
<proteinExistence type="predicted"/>
<feature type="compositionally biased region" description="Polar residues" evidence="1">
    <location>
        <begin position="152"/>
        <end position="163"/>
    </location>
</feature>
<dbReference type="InterPro" id="IPR036638">
    <property type="entry name" value="HLH_DNA-bd_sf"/>
</dbReference>
<gene>
    <name evidence="3" type="ORF">KFL_003550070</name>
</gene>
<evidence type="ECO:0000313" key="3">
    <source>
        <dbReference type="EMBL" id="GAQ87468.1"/>
    </source>
</evidence>
<dbReference type="Gene3D" id="4.10.280.10">
    <property type="entry name" value="Helix-loop-helix DNA-binding domain"/>
    <property type="match status" value="1"/>
</dbReference>
<feature type="domain" description="BHLH" evidence="2">
    <location>
        <begin position="72"/>
        <end position="121"/>
    </location>
</feature>
<protein>
    <recommendedName>
        <fullName evidence="2">BHLH domain-containing protein</fullName>
    </recommendedName>
</protein>
<dbReference type="AlphaFoldDB" id="A0A1Y1IH47"/>